<gene>
    <name evidence="2" type="ORF">NCTC13773_01002</name>
</gene>
<sequence length="169" mass="19488">MSNRKKTIIISVIIGLLVLVTSFFGYRTYRYHDFKRAYEQGTLVEQLDVLMNGKRYVKAIRHAGYEVDDYELISLERVDSLVTKGTPEINVKAPSELGNVIIQFKTIIVGEDANVYFQLDKDFKVTYQSVEDENGNDIDITSVQQEKLLKVVKKELKTMLKTIYESMYA</sequence>
<dbReference type="EMBL" id="LS483409">
    <property type="protein sequence ID" value="SQG79198.1"/>
    <property type="molecule type" value="Genomic_DNA"/>
</dbReference>
<organism evidence="2 3">
    <name type="scientific">Streptococcus gallolyticus</name>
    <dbReference type="NCBI Taxonomy" id="315405"/>
    <lineage>
        <taxon>Bacteria</taxon>
        <taxon>Bacillati</taxon>
        <taxon>Bacillota</taxon>
        <taxon>Bacilli</taxon>
        <taxon>Lactobacillales</taxon>
        <taxon>Streptococcaceae</taxon>
        <taxon>Streptococcus</taxon>
    </lineage>
</organism>
<evidence type="ECO:0000256" key="1">
    <source>
        <dbReference type="SAM" id="Phobius"/>
    </source>
</evidence>
<evidence type="ECO:0000313" key="2">
    <source>
        <dbReference type="EMBL" id="SQG79198.1"/>
    </source>
</evidence>
<accession>A0AA94M242</accession>
<name>A0AA94M242_9STRE</name>
<keyword evidence="1" id="KW-0472">Membrane</keyword>
<keyword evidence="1" id="KW-0812">Transmembrane</keyword>
<dbReference type="RefSeq" id="WP_013642972.1">
    <property type="nucleotide sequence ID" value="NZ_JAMDHZ010000007.1"/>
</dbReference>
<keyword evidence="1" id="KW-1133">Transmembrane helix</keyword>
<dbReference type="AlphaFoldDB" id="A0AA94M242"/>
<dbReference type="Proteomes" id="UP000249013">
    <property type="component" value="Chromosome 1"/>
</dbReference>
<evidence type="ECO:0000313" key="3">
    <source>
        <dbReference type="Proteomes" id="UP000249013"/>
    </source>
</evidence>
<feature type="transmembrane region" description="Helical" evidence="1">
    <location>
        <begin position="7"/>
        <end position="26"/>
    </location>
</feature>
<reference evidence="2 3" key="1">
    <citation type="submission" date="2018-06" db="EMBL/GenBank/DDBJ databases">
        <authorList>
            <consortium name="Pathogen Informatics"/>
            <person name="Doyle S."/>
        </authorList>
    </citation>
    <scope>NUCLEOTIDE SEQUENCE [LARGE SCALE GENOMIC DNA]</scope>
    <source>
        <strain evidence="2 3">NCTC13773</strain>
    </source>
</reference>
<proteinExistence type="predicted"/>
<protein>
    <submittedName>
        <fullName evidence="2">Membrane protein</fullName>
    </submittedName>
</protein>